<reference evidence="8 9" key="1">
    <citation type="submission" date="2018-08" db="EMBL/GenBank/DDBJ databases">
        <title>Sequencing the genomes of 1000 actinobacteria strains.</title>
        <authorList>
            <person name="Klenk H.-P."/>
        </authorList>
    </citation>
    <scope>NUCLEOTIDE SEQUENCE [LARGE SCALE GENOMIC DNA]</scope>
    <source>
        <strain evidence="8 9">DSM 22967</strain>
    </source>
</reference>
<organism evidence="8 9">
    <name type="scientific">Calidifontibacter indicus</name>
    <dbReference type="NCBI Taxonomy" id="419650"/>
    <lineage>
        <taxon>Bacteria</taxon>
        <taxon>Bacillati</taxon>
        <taxon>Actinomycetota</taxon>
        <taxon>Actinomycetes</taxon>
        <taxon>Micrococcales</taxon>
        <taxon>Dermacoccaceae</taxon>
        <taxon>Calidifontibacter</taxon>
    </lineage>
</organism>
<proteinExistence type="inferred from homology"/>
<feature type="transmembrane region" description="Helical" evidence="6">
    <location>
        <begin position="48"/>
        <end position="71"/>
    </location>
</feature>
<dbReference type="InterPro" id="IPR037185">
    <property type="entry name" value="EmrE-like"/>
</dbReference>
<keyword evidence="9" id="KW-1185">Reference proteome</keyword>
<evidence type="ECO:0000313" key="8">
    <source>
        <dbReference type="EMBL" id="REF30531.1"/>
    </source>
</evidence>
<evidence type="ECO:0000256" key="1">
    <source>
        <dbReference type="ARBA" id="ARBA00004141"/>
    </source>
</evidence>
<feature type="domain" description="EamA" evidence="7">
    <location>
        <begin position="19"/>
        <end position="154"/>
    </location>
</feature>
<comment type="caution">
    <text evidence="8">The sequence shown here is derived from an EMBL/GenBank/DDBJ whole genome shotgun (WGS) entry which is preliminary data.</text>
</comment>
<dbReference type="Proteomes" id="UP000256253">
    <property type="component" value="Unassembled WGS sequence"/>
</dbReference>
<dbReference type="InterPro" id="IPR050638">
    <property type="entry name" value="AA-Vitamin_Transporters"/>
</dbReference>
<dbReference type="InterPro" id="IPR000620">
    <property type="entry name" value="EamA_dom"/>
</dbReference>
<evidence type="ECO:0000259" key="7">
    <source>
        <dbReference type="Pfam" id="PF00892"/>
    </source>
</evidence>
<dbReference type="AlphaFoldDB" id="A0A3D9V0C6"/>
<dbReference type="SUPFAM" id="SSF103481">
    <property type="entry name" value="Multidrug resistance efflux transporter EmrE"/>
    <property type="match status" value="2"/>
</dbReference>
<comment type="subcellular location">
    <subcellularLocation>
        <location evidence="1">Membrane</location>
        <topology evidence="1">Multi-pass membrane protein</topology>
    </subcellularLocation>
</comment>
<feature type="transmembrane region" description="Helical" evidence="6">
    <location>
        <begin position="21"/>
        <end position="42"/>
    </location>
</feature>
<evidence type="ECO:0000256" key="5">
    <source>
        <dbReference type="ARBA" id="ARBA00023136"/>
    </source>
</evidence>
<feature type="transmembrane region" description="Helical" evidence="6">
    <location>
        <begin position="264"/>
        <end position="283"/>
    </location>
</feature>
<feature type="transmembrane region" description="Helical" evidence="6">
    <location>
        <begin position="136"/>
        <end position="154"/>
    </location>
</feature>
<comment type="similarity">
    <text evidence="2">Belongs to the EamA transporter family.</text>
</comment>
<dbReference type="PANTHER" id="PTHR32322:SF2">
    <property type="entry name" value="EAMA DOMAIN-CONTAINING PROTEIN"/>
    <property type="match status" value="1"/>
</dbReference>
<feature type="domain" description="EamA" evidence="7">
    <location>
        <begin position="165"/>
        <end position="306"/>
    </location>
</feature>
<sequence>MAVMTHDEVRAEPSVTARSGLWWALISAASFGGSGSLGRGLIELGWSPAAAVLFRVLIAALALTVPTLLALRGRWQLLRADAGLVIAYGLIAVAGTQFAYFNAVQTMPVAMALLVEYAAPIAVVLFLWLRHGQRPSVLTSAGAVVAIGGLVLVLDLVSGASVDGAGMFWALLAMAGAAVYFVLSAHDTHLPPIALAGGGLWVGAVAMALGCVTGLMPYSTATGDVSFTIGDVPWWVALVALGLVTAALAYVAGIFASRALGSRLASFVALIEVLFSLLFGMVLLGQQPAAVQLLGGLLILGGVVLVKLGEPVPELEPDVPDPT</sequence>
<feature type="transmembrane region" description="Helical" evidence="6">
    <location>
        <begin position="232"/>
        <end position="252"/>
    </location>
</feature>
<keyword evidence="3 6" id="KW-0812">Transmembrane</keyword>
<feature type="transmembrane region" description="Helical" evidence="6">
    <location>
        <begin position="83"/>
        <end position="103"/>
    </location>
</feature>
<dbReference type="PANTHER" id="PTHR32322">
    <property type="entry name" value="INNER MEMBRANE TRANSPORTER"/>
    <property type="match status" value="1"/>
</dbReference>
<evidence type="ECO:0000256" key="4">
    <source>
        <dbReference type="ARBA" id="ARBA00022989"/>
    </source>
</evidence>
<name>A0A3D9V0C6_9MICO</name>
<protein>
    <submittedName>
        <fullName evidence="8">Threonine/homoserine efflux transporter RhtA</fullName>
    </submittedName>
</protein>
<feature type="transmembrane region" description="Helical" evidence="6">
    <location>
        <begin position="109"/>
        <end position="129"/>
    </location>
</feature>
<evidence type="ECO:0000256" key="3">
    <source>
        <dbReference type="ARBA" id="ARBA00022692"/>
    </source>
</evidence>
<keyword evidence="5 6" id="KW-0472">Membrane</keyword>
<feature type="transmembrane region" description="Helical" evidence="6">
    <location>
        <begin position="195"/>
        <end position="220"/>
    </location>
</feature>
<feature type="transmembrane region" description="Helical" evidence="6">
    <location>
        <begin position="289"/>
        <end position="306"/>
    </location>
</feature>
<evidence type="ECO:0000313" key="9">
    <source>
        <dbReference type="Proteomes" id="UP000256253"/>
    </source>
</evidence>
<dbReference type="GO" id="GO:0016020">
    <property type="term" value="C:membrane"/>
    <property type="evidence" value="ECO:0007669"/>
    <property type="project" value="UniProtKB-SubCell"/>
</dbReference>
<feature type="transmembrane region" description="Helical" evidence="6">
    <location>
        <begin position="166"/>
        <end position="183"/>
    </location>
</feature>
<gene>
    <name evidence="8" type="ORF">DFJ65_1542</name>
</gene>
<accession>A0A3D9V0C6</accession>
<evidence type="ECO:0000256" key="6">
    <source>
        <dbReference type="SAM" id="Phobius"/>
    </source>
</evidence>
<dbReference type="RefSeq" id="WP_245950092.1">
    <property type="nucleotide sequence ID" value="NZ_QTUA01000001.1"/>
</dbReference>
<dbReference type="EMBL" id="QTUA01000001">
    <property type="protein sequence ID" value="REF30531.1"/>
    <property type="molecule type" value="Genomic_DNA"/>
</dbReference>
<evidence type="ECO:0000256" key="2">
    <source>
        <dbReference type="ARBA" id="ARBA00007362"/>
    </source>
</evidence>
<keyword evidence="4 6" id="KW-1133">Transmembrane helix</keyword>
<dbReference type="Pfam" id="PF00892">
    <property type="entry name" value="EamA"/>
    <property type="match status" value="2"/>
</dbReference>